<dbReference type="AlphaFoldDB" id="A0A1S9PFD7"/>
<keyword evidence="2" id="KW-1185">Reference proteome</keyword>
<reference evidence="1 2" key="1">
    <citation type="submission" date="2016-07" db="EMBL/GenBank/DDBJ databases">
        <title>Genomic analysis of zinc-resistant bacterium Mucilaginibacter pedocola TBZ30.</title>
        <authorList>
            <person name="Huang J."/>
            <person name="Tang J."/>
        </authorList>
    </citation>
    <scope>NUCLEOTIDE SEQUENCE [LARGE SCALE GENOMIC DNA]</scope>
    <source>
        <strain evidence="1 2">TBZ30</strain>
    </source>
</reference>
<evidence type="ECO:0000313" key="1">
    <source>
        <dbReference type="EMBL" id="OOQ59308.1"/>
    </source>
</evidence>
<name>A0A1S9PFD7_9SPHI</name>
<gene>
    <name evidence="1" type="ORF">BC343_28735</name>
</gene>
<evidence type="ECO:0000313" key="2">
    <source>
        <dbReference type="Proteomes" id="UP000189739"/>
    </source>
</evidence>
<dbReference type="Gene3D" id="1.20.120.450">
    <property type="entry name" value="dinb family like domain"/>
    <property type="match status" value="1"/>
</dbReference>
<dbReference type="STRING" id="1792845.BC343_28735"/>
<dbReference type="Pfam" id="PF07606">
    <property type="entry name" value="DUF1569"/>
    <property type="match status" value="1"/>
</dbReference>
<dbReference type="RefSeq" id="WP_078348804.1">
    <property type="nucleotide sequence ID" value="NZ_MBTF01000014.1"/>
</dbReference>
<comment type="caution">
    <text evidence="1">The sequence shown here is derived from an EMBL/GenBank/DDBJ whole genome shotgun (WGS) entry which is preliminary data.</text>
</comment>
<evidence type="ECO:0008006" key="3">
    <source>
        <dbReference type="Google" id="ProtNLM"/>
    </source>
</evidence>
<dbReference type="Proteomes" id="UP000189739">
    <property type="component" value="Unassembled WGS sequence"/>
</dbReference>
<sequence length="149" mass="17084">MKSLYNVTDNHELLARLNNITPATQPQWGKMNAAQMLAHCQVPLQIGFGELQLKRMFLGYIFGSMAKKKLMSNAPFDKNLPTFNQALIKHQPDFEVEKEKLSAYIKRLATGGPEGITKRPHPFFGPLSTHEWDQLQYKHLNHHLEQFGV</sequence>
<dbReference type="OrthoDB" id="2599194at2"/>
<accession>A0A1S9PFD7</accession>
<dbReference type="InterPro" id="IPR011463">
    <property type="entry name" value="DUF1569"/>
</dbReference>
<proteinExistence type="predicted"/>
<organism evidence="1 2">
    <name type="scientific">Mucilaginibacter pedocola</name>
    <dbReference type="NCBI Taxonomy" id="1792845"/>
    <lineage>
        <taxon>Bacteria</taxon>
        <taxon>Pseudomonadati</taxon>
        <taxon>Bacteroidota</taxon>
        <taxon>Sphingobacteriia</taxon>
        <taxon>Sphingobacteriales</taxon>
        <taxon>Sphingobacteriaceae</taxon>
        <taxon>Mucilaginibacter</taxon>
    </lineage>
</organism>
<dbReference type="EMBL" id="MBTF01000014">
    <property type="protein sequence ID" value="OOQ59308.1"/>
    <property type="molecule type" value="Genomic_DNA"/>
</dbReference>
<protein>
    <recommendedName>
        <fullName evidence="3">DUF1569 domain-containing protein</fullName>
    </recommendedName>
</protein>
<dbReference type="InterPro" id="IPR034660">
    <property type="entry name" value="DinB/YfiT-like"/>
</dbReference>